<evidence type="ECO:0008006" key="5">
    <source>
        <dbReference type="Google" id="ProtNLM"/>
    </source>
</evidence>
<dbReference type="OrthoDB" id="2049585at2"/>
<dbReference type="RefSeq" id="WP_074912714.1">
    <property type="nucleotide sequence ID" value="NZ_FOVK01000012.1"/>
</dbReference>
<dbReference type="PROSITE" id="PS51257">
    <property type="entry name" value="PROKAR_LIPOPROTEIN"/>
    <property type="match status" value="1"/>
</dbReference>
<evidence type="ECO:0000256" key="2">
    <source>
        <dbReference type="SAM" id="SignalP"/>
    </source>
</evidence>
<keyword evidence="2" id="KW-0732">Signal</keyword>
<feature type="region of interest" description="Disordered" evidence="1">
    <location>
        <begin position="23"/>
        <end position="47"/>
    </location>
</feature>
<feature type="signal peptide" evidence="2">
    <location>
        <begin position="1"/>
        <end position="19"/>
    </location>
</feature>
<dbReference type="InterPro" id="IPR028082">
    <property type="entry name" value="Peripla_BP_I"/>
</dbReference>
<proteinExistence type="predicted"/>
<evidence type="ECO:0000256" key="1">
    <source>
        <dbReference type="SAM" id="MobiDB-lite"/>
    </source>
</evidence>
<reference evidence="3 4" key="1">
    <citation type="submission" date="2016-10" db="EMBL/GenBank/DDBJ databases">
        <authorList>
            <person name="de Groot N.N."/>
        </authorList>
    </citation>
    <scope>NUCLEOTIDE SEQUENCE [LARGE SCALE GENOMIC DNA]</scope>
    <source>
        <strain evidence="3 4">ML2</strain>
    </source>
</reference>
<dbReference type="EMBL" id="FOVK01000012">
    <property type="protein sequence ID" value="SFO04857.1"/>
    <property type="molecule type" value="Genomic_DNA"/>
</dbReference>
<protein>
    <recommendedName>
        <fullName evidence="5">ABC-type sugar transport system, substrate-binding protein, contains N-terminal xre family HTH domain</fullName>
    </recommendedName>
</protein>
<evidence type="ECO:0000313" key="4">
    <source>
        <dbReference type="Proteomes" id="UP000181899"/>
    </source>
</evidence>
<dbReference type="SUPFAM" id="SSF53822">
    <property type="entry name" value="Periplasmic binding protein-like I"/>
    <property type="match status" value="1"/>
</dbReference>
<accession>A0A1I5E0B8</accession>
<dbReference type="AlphaFoldDB" id="A0A1I5E0B8"/>
<dbReference type="Proteomes" id="UP000181899">
    <property type="component" value="Unassembled WGS sequence"/>
</dbReference>
<sequence>MKKKLALLLASVMMVAGLAACGSKESPDPSAPSTPGTENETPAPSEEENVTIAVAWNAIDATTQTRMTYLEDHLGPALGIDFIFSEAISDTAQLMTFLENSYAAGADGLLSLVTDGTEQLVSKADELGVYTAVVSSTLYEEVASVPTYMGITGIDLSKVADAYGELIDAQFDSAEPANFIVISGGSAMGVASHREGAKSMLETLQTKYDLTYDADVTELATLNATTEIATGNDEVKITIVPGFPNMDGYVSGVSGLLQTGDYDVIVSVYPTAETFGTAIDEVEKALGKNIKLLCQANFGENTKKAFSTLDSTGNPTLDGAVINSGSASDAYGVVLLYNGITGHGDAIKPEGKAITMAPGPLVASGAEAYSKLEQLDTSDEMYVYTSEEIKTLLKKYNDAADYDLLMETSRNFTTENILERRGLK</sequence>
<gene>
    <name evidence="3" type="ORF">SAMN04488695_11230</name>
</gene>
<feature type="compositionally biased region" description="Polar residues" evidence="1">
    <location>
        <begin position="31"/>
        <end position="42"/>
    </location>
</feature>
<feature type="chain" id="PRO_5039531856" description="ABC-type sugar transport system, substrate-binding protein, contains N-terminal xre family HTH domain" evidence="2">
    <location>
        <begin position="20"/>
        <end position="424"/>
    </location>
</feature>
<name>A0A1I5E0B8_9CLOT</name>
<evidence type="ECO:0000313" key="3">
    <source>
        <dbReference type="EMBL" id="SFO04857.1"/>
    </source>
</evidence>
<keyword evidence="4" id="KW-1185">Reference proteome</keyword>
<organism evidence="3 4">
    <name type="scientific">Proteiniclasticum ruminis</name>
    <dbReference type="NCBI Taxonomy" id="398199"/>
    <lineage>
        <taxon>Bacteria</taxon>
        <taxon>Bacillati</taxon>
        <taxon>Bacillota</taxon>
        <taxon>Clostridia</taxon>
        <taxon>Eubacteriales</taxon>
        <taxon>Clostridiaceae</taxon>
        <taxon>Proteiniclasticum</taxon>
    </lineage>
</organism>